<dbReference type="RefSeq" id="WP_348264526.1">
    <property type="nucleotide sequence ID" value="NZ_CP121196.1"/>
</dbReference>
<evidence type="ECO:0000256" key="1">
    <source>
        <dbReference type="SAM" id="Phobius"/>
    </source>
</evidence>
<organism evidence="2">
    <name type="scientific">Telmatobacter sp. DSM 110680</name>
    <dbReference type="NCBI Taxonomy" id="3036704"/>
    <lineage>
        <taxon>Bacteria</taxon>
        <taxon>Pseudomonadati</taxon>
        <taxon>Acidobacteriota</taxon>
        <taxon>Terriglobia</taxon>
        <taxon>Terriglobales</taxon>
        <taxon>Acidobacteriaceae</taxon>
        <taxon>Telmatobacter</taxon>
    </lineage>
</organism>
<sequence>MDALSAVAALAMGSPFLAILVILAYYYLFRVPWWGNRKLGKRRPRLSPSSAGLGTVILGLTLIYRPRIHYAIEAQQRQVEDADEDDNGDPDTPARHLLRQLRRIRRGEQVDRLIVKRD</sequence>
<name>A0AAU7DQH6_9BACT</name>
<dbReference type="EMBL" id="CP121196">
    <property type="protein sequence ID" value="XBH19310.1"/>
    <property type="molecule type" value="Genomic_DNA"/>
</dbReference>
<keyword evidence="1" id="KW-0812">Transmembrane</keyword>
<reference evidence="2" key="1">
    <citation type="submission" date="2023-03" db="EMBL/GenBank/DDBJ databases">
        <title>Edaphobacter sp.</title>
        <authorList>
            <person name="Huber K.J."/>
            <person name="Papendorf J."/>
            <person name="Pilke C."/>
            <person name="Bunk B."/>
            <person name="Sproeer C."/>
            <person name="Pester M."/>
        </authorList>
    </citation>
    <scope>NUCLEOTIDE SEQUENCE</scope>
    <source>
        <strain evidence="2">DSM 110680</strain>
    </source>
</reference>
<accession>A0AAU7DQH6</accession>
<protein>
    <submittedName>
        <fullName evidence="2">Uncharacterized protein</fullName>
    </submittedName>
</protein>
<gene>
    <name evidence="2" type="ORF">P8935_08325</name>
</gene>
<proteinExistence type="predicted"/>
<keyword evidence="1" id="KW-1133">Transmembrane helix</keyword>
<evidence type="ECO:0000313" key="2">
    <source>
        <dbReference type="EMBL" id="XBH19310.1"/>
    </source>
</evidence>
<keyword evidence="1" id="KW-0472">Membrane</keyword>
<feature type="transmembrane region" description="Helical" evidence="1">
    <location>
        <begin position="49"/>
        <end position="66"/>
    </location>
</feature>
<feature type="transmembrane region" description="Helical" evidence="1">
    <location>
        <begin position="6"/>
        <end position="28"/>
    </location>
</feature>
<dbReference type="AlphaFoldDB" id="A0AAU7DQH6"/>